<comment type="caution">
    <text evidence="11">The sequence shown here is derived from an EMBL/GenBank/DDBJ whole genome shotgun (WGS) entry which is preliminary data.</text>
</comment>
<keyword evidence="7 8" id="KW-0143">Chaperone</keyword>
<dbReference type="Gene3D" id="1.20.120.790">
    <property type="entry name" value="Heat shock protein 90, C-terminal domain"/>
    <property type="match status" value="1"/>
</dbReference>
<name>A0A0B2JUZ7_9FIRM</name>
<evidence type="ECO:0000313" key="12">
    <source>
        <dbReference type="Proteomes" id="UP000030993"/>
    </source>
</evidence>
<evidence type="ECO:0000256" key="8">
    <source>
        <dbReference type="HAMAP-Rule" id="MF_00505"/>
    </source>
</evidence>
<dbReference type="InterPro" id="IPR037196">
    <property type="entry name" value="HSP90_C"/>
</dbReference>
<evidence type="ECO:0000259" key="10">
    <source>
        <dbReference type="SMART" id="SM00387"/>
    </source>
</evidence>
<organism evidence="11 12">
    <name type="scientific">Anaerovibrio lipolyticus</name>
    <dbReference type="NCBI Taxonomy" id="82374"/>
    <lineage>
        <taxon>Bacteria</taxon>
        <taxon>Bacillati</taxon>
        <taxon>Bacillota</taxon>
        <taxon>Negativicutes</taxon>
        <taxon>Selenomonadales</taxon>
        <taxon>Selenomonadaceae</taxon>
        <taxon>Anaerovibrio</taxon>
    </lineage>
</organism>
<comment type="similarity">
    <text evidence="2 8">Belongs to the heat shock protein 90 family.</text>
</comment>
<dbReference type="InterPro" id="IPR001404">
    <property type="entry name" value="Hsp90_fam"/>
</dbReference>
<dbReference type="Gene3D" id="3.40.50.11260">
    <property type="match status" value="1"/>
</dbReference>
<proteinExistence type="inferred from homology"/>
<dbReference type="STRING" id="82374.NZ47_10115"/>
<gene>
    <name evidence="8" type="primary">htpG</name>
    <name evidence="11" type="ORF">NZ47_10115</name>
</gene>
<comment type="subcellular location">
    <subcellularLocation>
        <location evidence="1 8">Cytoplasm</location>
    </subcellularLocation>
</comment>
<evidence type="ECO:0000256" key="7">
    <source>
        <dbReference type="ARBA" id="ARBA00023186"/>
    </source>
</evidence>
<dbReference type="Gene3D" id="3.30.230.80">
    <property type="match status" value="1"/>
</dbReference>
<dbReference type="SUPFAM" id="SSF55874">
    <property type="entry name" value="ATPase domain of HSP90 chaperone/DNA topoisomerase II/histidine kinase"/>
    <property type="match status" value="1"/>
</dbReference>
<dbReference type="PIRSF" id="PIRSF002583">
    <property type="entry name" value="Hsp90"/>
    <property type="match status" value="1"/>
</dbReference>
<dbReference type="PANTHER" id="PTHR11528">
    <property type="entry name" value="HEAT SHOCK PROTEIN 90 FAMILY MEMBER"/>
    <property type="match status" value="1"/>
</dbReference>
<evidence type="ECO:0000256" key="3">
    <source>
        <dbReference type="ARBA" id="ARBA00022490"/>
    </source>
</evidence>
<dbReference type="GO" id="GO:0016887">
    <property type="term" value="F:ATP hydrolysis activity"/>
    <property type="evidence" value="ECO:0007669"/>
    <property type="project" value="InterPro"/>
</dbReference>
<evidence type="ECO:0000313" key="11">
    <source>
        <dbReference type="EMBL" id="KHM51489.1"/>
    </source>
</evidence>
<feature type="binding site" evidence="9">
    <location>
        <position position="33"/>
    </location>
    <ligand>
        <name>ATP</name>
        <dbReference type="ChEBI" id="CHEBI:30616"/>
    </ligand>
</feature>
<evidence type="ECO:0000256" key="1">
    <source>
        <dbReference type="ARBA" id="ARBA00004496"/>
    </source>
</evidence>
<dbReference type="Gene3D" id="3.30.565.10">
    <property type="entry name" value="Histidine kinase-like ATPase, C-terminal domain"/>
    <property type="match status" value="1"/>
</dbReference>
<dbReference type="CDD" id="cd16927">
    <property type="entry name" value="HATPase_Hsp90-like"/>
    <property type="match status" value="1"/>
</dbReference>
<reference evidence="11 12" key="1">
    <citation type="journal article" date="2013" name="PLoS ONE">
        <title>Identification and characterization of three novel lipases belonging to families II and V from Anaerovibrio lipolyticus 5ST.</title>
        <authorList>
            <person name="Prive F."/>
            <person name="Kaderbhai N.N."/>
            <person name="Girdwood S."/>
            <person name="Worgan H.J."/>
            <person name="Pinloche E."/>
            <person name="Scollan N.D."/>
            <person name="Huws S.A."/>
            <person name="Newbold C.J."/>
        </authorList>
    </citation>
    <scope>NUCLEOTIDE SEQUENCE [LARGE SCALE GENOMIC DNA]</scope>
    <source>
        <strain evidence="11 12">5S</strain>
    </source>
</reference>
<keyword evidence="6 8" id="KW-0346">Stress response</keyword>
<comment type="caution">
    <text evidence="8">Lacks conserved residue(s) required for the propagation of feature annotation.</text>
</comment>
<evidence type="ECO:0000256" key="5">
    <source>
        <dbReference type="ARBA" id="ARBA00022840"/>
    </source>
</evidence>
<dbReference type="PRINTS" id="PR00775">
    <property type="entry name" value="HEATSHOCK90"/>
</dbReference>
<dbReference type="SUPFAM" id="SSF54211">
    <property type="entry name" value="Ribosomal protein S5 domain 2-like"/>
    <property type="match status" value="1"/>
</dbReference>
<accession>A0A0B2JUZ7</accession>
<dbReference type="InterPro" id="IPR020568">
    <property type="entry name" value="Ribosomal_Su5_D2-typ_SF"/>
</dbReference>
<dbReference type="NCBIfam" id="NF003555">
    <property type="entry name" value="PRK05218.1"/>
    <property type="match status" value="1"/>
</dbReference>
<feature type="binding site" evidence="9">
    <location>
        <position position="84"/>
    </location>
    <ligand>
        <name>ATP</name>
        <dbReference type="ChEBI" id="CHEBI:30616"/>
    </ligand>
</feature>
<feature type="region of interest" description="A; substrate-binding" evidence="8">
    <location>
        <begin position="1"/>
        <end position="358"/>
    </location>
</feature>
<dbReference type="SUPFAM" id="SSF110942">
    <property type="entry name" value="HSP90 C-terminal domain"/>
    <property type="match status" value="1"/>
</dbReference>
<feature type="binding site" evidence="9">
    <location>
        <position position="177"/>
    </location>
    <ligand>
        <name>ATP</name>
        <dbReference type="ChEBI" id="CHEBI:30616"/>
    </ligand>
</feature>
<dbReference type="InterPro" id="IPR019805">
    <property type="entry name" value="Heat_shock_protein_90_CS"/>
</dbReference>
<evidence type="ECO:0000256" key="6">
    <source>
        <dbReference type="ARBA" id="ARBA00023016"/>
    </source>
</evidence>
<protein>
    <recommendedName>
        <fullName evidence="8">Chaperone protein HtpG</fullName>
    </recommendedName>
    <alternativeName>
        <fullName evidence="8">Heat shock protein HtpG</fullName>
    </alternativeName>
    <alternativeName>
        <fullName evidence="8">High temperature protein G</fullName>
    </alternativeName>
</protein>
<feature type="binding site" evidence="9">
    <location>
        <begin position="99"/>
        <end position="100"/>
    </location>
    <ligand>
        <name>ATP</name>
        <dbReference type="ChEBI" id="CHEBI:30616"/>
    </ligand>
</feature>
<comment type="subunit">
    <text evidence="8">Homodimer.</text>
</comment>
<feature type="binding site" evidence="9">
    <location>
        <position position="358"/>
    </location>
    <ligand>
        <name>ATP</name>
        <dbReference type="ChEBI" id="CHEBI:30616"/>
    </ligand>
</feature>
<evidence type="ECO:0000256" key="9">
    <source>
        <dbReference type="PIRSR" id="PIRSR002583-1"/>
    </source>
</evidence>
<keyword evidence="5 8" id="KW-0067">ATP-binding</keyword>
<feature type="binding site" evidence="9">
    <location>
        <begin position="127"/>
        <end position="132"/>
    </location>
    <ligand>
        <name>ATP</name>
        <dbReference type="ChEBI" id="CHEBI:30616"/>
    </ligand>
</feature>
<keyword evidence="4 8" id="KW-0547">Nucleotide-binding</keyword>
<dbReference type="GO" id="GO:0051082">
    <property type="term" value="F:unfolded protein binding"/>
    <property type="evidence" value="ECO:0007669"/>
    <property type="project" value="UniProtKB-UniRule"/>
</dbReference>
<feature type="binding site" evidence="9">
    <location>
        <position position="37"/>
    </location>
    <ligand>
        <name>ATP</name>
        <dbReference type="ChEBI" id="CHEBI:30616"/>
    </ligand>
</feature>
<dbReference type="GO" id="GO:0005524">
    <property type="term" value="F:ATP binding"/>
    <property type="evidence" value="ECO:0007669"/>
    <property type="project" value="UniProtKB-UniRule"/>
</dbReference>
<sequence length="652" mass="74385">MAKETHEFQAETKQLLNLMIHSIYTNHEIFLRELISNASDAIDKLHFASLTDKSILEGNEDYEIFLIPDKDSHTLTISDNGIGMNKEEIVENLGTIAKSGTKAFLEQLKKEKENAGNADISDNLIGQFGVGFYSAFMVAEKVTVVTRKAGEKEAVRWESTGDGSYTMEECEKETRGTTITITLGKDFYGDSAEENFTDNWNIQNLVKKYSDYVRYPIKMNFETEETPRDEEGKEIEGAEKIKKTEVRTLNSMQPLWTKNKSDISKEEYSKFLKTQFHEWEEPMEVFHNKAEGTVEYTSLLYIPAKAPFNLYHTDYEPGIQLYSRHVFIMDKCKDLLPDYLGFVKGLVDSPDLSLNISRELLQQSRELKTIGKNMEKTILKSLERKLSKDREGYEKFWAEFGKSLKIGIYNSMFTGNDIINKLKELLLFVSSKDGKNVSLKEYVERMPESQKKIYYATGTDQATIEKLPQMELLKEKGLEVLYLLDPVDEFAIEAIRTYADKEFQSISRGDLDLDDAESQEVKKETEELAKTNDDLIKDIKEALADKVAEVKISARLKSSAVCLVADAQGPSLSMEHTFAAMDNHMFKAKRILEINPHHALFTRLQGLHSAGKDSQDFKDYCDLLYTQALIIEGIMPENPVDFANKIAELMAK</sequence>
<dbReference type="Pfam" id="PF13589">
    <property type="entry name" value="HATPase_c_3"/>
    <property type="match status" value="1"/>
</dbReference>
<dbReference type="SMART" id="SM00387">
    <property type="entry name" value="HATPase_c"/>
    <property type="match status" value="1"/>
</dbReference>
<dbReference type="FunFam" id="3.30.565.10:FF:000009">
    <property type="entry name" value="Molecular chaperone HtpG"/>
    <property type="match status" value="1"/>
</dbReference>
<comment type="function">
    <text evidence="8">Molecular chaperone. Has ATPase activity.</text>
</comment>
<dbReference type="Proteomes" id="UP000030993">
    <property type="component" value="Unassembled WGS sequence"/>
</dbReference>
<dbReference type="InterPro" id="IPR020575">
    <property type="entry name" value="Hsp90_N"/>
</dbReference>
<feature type="domain" description="Histidine kinase/HSP90-like ATPase" evidence="10">
    <location>
        <begin position="26"/>
        <end position="187"/>
    </location>
</feature>
<dbReference type="InterPro" id="IPR036890">
    <property type="entry name" value="HATPase_C_sf"/>
</dbReference>
<evidence type="ECO:0000256" key="4">
    <source>
        <dbReference type="ARBA" id="ARBA00022741"/>
    </source>
</evidence>
<dbReference type="GO" id="GO:0005737">
    <property type="term" value="C:cytoplasm"/>
    <property type="evidence" value="ECO:0007669"/>
    <property type="project" value="UniProtKB-SubCell"/>
</dbReference>
<feature type="binding site" evidence="9">
    <location>
        <position position="98"/>
    </location>
    <ligand>
        <name>ATP</name>
        <dbReference type="ChEBI" id="CHEBI:30616"/>
    </ligand>
</feature>
<dbReference type="RefSeq" id="WP_039210139.1">
    <property type="nucleotide sequence ID" value="NZ_JSCE01000192.1"/>
</dbReference>
<dbReference type="EMBL" id="JSCE01000192">
    <property type="protein sequence ID" value="KHM51489.1"/>
    <property type="molecule type" value="Genomic_DNA"/>
</dbReference>
<dbReference type="HAMAP" id="MF_00505">
    <property type="entry name" value="HSP90"/>
    <property type="match status" value="1"/>
</dbReference>
<feature type="region of interest" description="C" evidence="8">
    <location>
        <begin position="577"/>
        <end position="652"/>
    </location>
</feature>
<feature type="binding site" evidence="9">
    <location>
        <position position="92"/>
    </location>
    <ligand>
        <name>ATP</name>
        <dbReference type="ChEBI" id="CHEBI:30616"/>
    </ligand>
</feature>
<dbReference type="Pfam" id="PF00183">
    <property type="entry name" value="HSP90"/>
    <property type="match status" value="1"/>
</dbReference>
<evidence type="ECO:0000256" key="2">
    <source>
        <dbReference type="ARBA" id="ARBA00008239"/>
    </source>
</evidence>
<dbReference type="InterPro" id="IPR003594">
    <property type="entry name" value="HATPase_dom"/>
</dbReference>
<keyword evidence="3 8" id="KW-0963">Cytoplasm</keyword>
<dbReference type="GO" id="GO:0140662">
    <property type="term" value="F:ATP-dependent protein folding chaperone"/>
    <property type="evidence" value="ECO:0007669"/>
    <property type="project" value="InterPro"/>
</dbReference>
<dbReference type="PROSITE" id="PS00298">
    <property type="entry name" value="HSP90"/>
    <property type="match status" value="1"/>
</dbReference>
<dbReference type="AlphaFoldDB" id="A0A0B2JUZ7"/>
<keyword evidence="12" id="KW-1185">Reference proteome</keyword>
<dbReference type="eggNOG" id="COG0326">
    <property type="taxonomic scope" value="Bacteria"/>
</dbReference>
<feature type="binding site" evidence="9">
    <location>
        <position position="79"/>
    </location>
    <ligand>
        <name>ATP</name>
        <dbReference type="ChEBI" id="CHEBI:30616"/>
    </ligand>
</feature>